<evidence type="ECO:0000313" key="11">
    <source>
        <dbReference type="Proteomes" id="UP000558688"/>
    </source>
</evidence>
<evidence type="ECO:0008006" key="12">
    <source>
        <dbReference type="Google" id="ProtNLM"/>
    </source>
</evidence>
<feature type="transmembrane region" description="Helical" evidence="8">
    <location>
        <begin position="609"/>
        <end position="629"/>
    </location>
</feature>
<dbReference type="InterPro" id="IPR004298">
    <property type="entry name" value="Nicotian_synth"/>
</dbReference>
<dbReference type="GO" id="GO:0030418">
    <property type="term" value="P:nicotianamine biosynthetic process"/>
    <property type="evidence" value="ECO:0007669"/>
    <property type="project" value="InterPro"/>
</dbReference>
<gene>
    <name evidence="10" type="ORF">FOXYS1_7328</name>
</gene>
<feature type="transmembrane region" description="Helical" evidence="8">
    <location>
        <begin position="484"/>
        <end position="503"/>
    </location>
</feature>
<feature type="chain" id="PRO_5034432208" description="Major facilitator superfamily (MFS) profile domain-containing protein" evidence="9">
    <location>
        <begin position="22"/>
        <end position="1117"/>
    </location>
</feature>
<comment type="similarity">
    <text evidence="2">Belongs to the nicotianamine synthase (NAS)-like family.</text>
</comment>
<evidence type="ECO:0000256" key="4">
    <source>
        <dbReference type="ARBA" id="ARBA00022989"/>
    </source>
</evidence>
<dbReference type="Proteomes" id="UP000558688">
    <property type="component" value="Unassembled WGS sequence"/>
</dbReference>
<dbReference type="GO" id="GO:0005524">
    <property type="term" value="F:ATP binding"/>
    <property type="evidence" value="ECO:0007669"/>
    <property type="project" value="InterPro"/>
</dbReference>
<feature type="compositionally biased region" description="Basic and acidic residues" evidence="7">
    <location>
        <begin position="527"/>
        <end position="539"/>
    </location>
</feature>
<dbReference type="Gene3D" id="1.20.1250.20">
    <property type="entry name" value="MFS general substrate transporter like domains"/>
    <property type="match status" value="1"/>
</dbReference>
<dbReference type="Gene3D" id="3.40.50.150">
    <property type="entry name" value="Vaccinia Virus protein VP39"/>
    <property type="match status" value="1"/>
</dbReference>
<evidence type="ECO:0000256" key="3">
    <source>
        <dbReference type="ARBA" id="ARBA00022692"/>
    </source>
</evidence>
<dbReference type="Pfam" id="PF07690">
    <property type="entry name" value="MFS_1"/>
    <property type="match status" value="1"/>
</dbReference>
<feature type="transmembrane region" description="Helical" evidence="8">
    <location>
        <begin position="641"/>
        <end position="666"/>
    </location>
</feature>
<keyword evidence="6" id="KW-0325">Glycoprotein</keyword>
<feature type="transmembrane region" description="Helical" evidence="8">
    <location>
        <begin position="305"/>
        <end position="324"/>
    </location>
</feature>
<feature type="region of interest" description="Disordered" evidence="7">
    <location>
        <begin position="1057"/>
        <end position="1117"/>
    </location>
</feature>
<feature type="region of interest" description="Disordered" evidence="7">
    <location>
        <begin position="518"/>
        <end position="539"/>
    </location>
</feature>
<feature type="signal peptide" evidence="9">
    <location>
        <begin position="1"/>
        <end position="21"/>
    </location>
</feature>
<evidence type="ECO:0000256" key="7">
    <source>
        <dbReference type="SAM" id="MobiDB-lite"/>
    </source>
</evidence>
<dbReference type="PANTHER" id="PTHR23507:SF1">
    <property type="entry name" value="FI18259P1-RELATED"/>
    <property type="match status" value="1"/>
</dbReference>
<dbReference type="CDD" id="cd06174">
    <property type="entry name" value="MFS"/>
    <property type="match status" value="1"/>
</dbReference>
<dbReference type="GO" id="GO:0030410">
    <property type="term" value="F:nicotianamine synthase activity"/>
    <property type="evidence" value="ECO:0007669"/>
    <property type="project" value="InterPro"/>
</dbReference>
<accession>A0A8H5ACK6</accession>
<dbReference type="InterPro" id="IPR036640">
    <property type="entry name" value="ABC1_TM_sf"/>
</dbReference>
<dbReference type="PANTHER" id="PTHR23507">
    <property type="entry name" value="ZGC:174356"/>
    <property type="match status" value="1"/>
</dbReference>
<evidence type="ECO:0000256" key="2">
    <source>
        <dbReference type="ARBA" id="ARBA00007009"/>
    </source>
</evidence>
<keyword evidence="4 8" id="KW-1133">Transmembrane helix</keyword>
<dbReference type="Gene3D" id="1.20.1560.10">
    <property type="entry name" value="ABC transporter type 1, transmembrane domain"/>
    <property type="match status" value="1"/>
</dbReference>
<dbReference type="InterPro" id="IPR036259">
    <property type="entry name" value="MFS_trans_sf"/>
</dbReference>
<proteinExistence type="inferred from homology"/>
<evidence type="ECO:0000256" key="8">
    <source>
        <dbReference type="SAM" id="Phobius"/>
    </source>
</evidence>
<dbReference type="Pfam" id="PF03059">
    <property type="entry name" value="NAS"/>
    <property type="match status" value="1"/>
</dbReference>
<feature type="transmembrane region" description="Helical" evidence="8">
    <location>
        <begin position="406"/>
        <end position="428"/>
    </location>
</feature>
<dbReference type="AlphaFoldDB" id="A0A8H5ACK6"/>
<evidence type="ECO:0000256" key="9">
    <source>
        <dbReference type="SAM" id="SignalP"/>
    </source>
</evidence>
<evidence type="ECO:0000313" key="10">
    <source>
        <dbReference type="EMBL" id="KAF5261962.1"/>
    </source>
</evidence>
<keyword evidence="3 8" id="KW-0812">Transmembrane</keyword>
<dbReference type="EMBL" id="JAAFOW010001173">
    <property type="protein sequence ID" value="KAF5261962.1"/>
    <property type="molecule type" value="Genomic_DNA"/>
</dbReference>
<feature type="transmembrane region" description="Helical" evidence="8">
    <location>
        <begin position="720"/>
        <end position="742"/>
    </location>
</feature>
<protein>
    <recommendedName>
        <fullName evidence="12">Major facilitator superfamily (MFS) profile domain-containing protein</fullName>
    </recommendedName>
</protein>
<reference evidence="10" key="1">
    <citation type="submission" date="2020-02" db="EMBL/GenBank/DDBJ databases">
        <title>Identification and distribution of gene clusters putatively required for synthesis of sphingolipid metabolism inhibitors in phylogenetically diverse species of the filamentous fungus Fusarium.</title>
        <authorList>
            <person name="Kim H.-S."/>
            <person name="Busman M."/>
            <person name="Brown D.W."/>
            <person name="Divon H."/>
            <person name="Uhlig S."/>
            <person name="Proctor R.H."/>
        </authorList>
    </citation>
    <scope>NUCLEOTIDE SEQUENCE [LARGE SCALE GENOMIC DNA]</scope>
    <source>
        <strain evidence="10">NRRL 39464</strain>
    </source>
</reference>
<sequence length="1117" mass="121929">MMLSTKALALAINCFLPLAAAASYDYCACQTKTDGALDDTKTSLVAKSCGDSYSFVYGPAIDDANSKQPWLRRDKGAGPRFQGLFLQSIFGKIEGNLFYTLCRDVGAADNKTPGSIAILGSGAIPETAVWVTGWAKKQARTVQIHSLELLPDRLEKSVKVLNRLCEDTQHCTFEAGDIKDAPQDLREHDVVNFNAAVRSTTLEEENTLLSVVYRMRAGAFMLTRNTHSIKTMAYPPAKIQTQRLIKRLRPVLTCQLNGEPGKNANASFIISRVIWTALLSPQSEAPSSMPRSIANVNAHRTRCSWPWIYVVLLCIVLAVVSDVGESLYAAPRVRLFESVACTRYYLRHDPSLVDPAGSVPERLCKIDPVQDKVASVVGWQYFFDAIPAILLPIPYGYVADLRGRKWILVGVLHLPLNAVWLSSLFFVIGGGPTTGTTLLTTVVADVVPAEVRSTVFFYRFCTDLVADLIVPPITSILMHKNTWIPLLLAVAFQGLSVIVALGLPETLPVVDPKRFGEDADGISSESTRSEQAEIPSKSDGRWGSWLTRNKGSFDFVIKDRALSALVFTFLISKVGRQAANMLFQYVSKRYGWTLAQAGFLISLRAGVNIALFTVILPFIATYALVSWSAKSRDLSIGKASIILLILGSFIIFLSETAVGMMIGLVISTLGSGFAPTMRSLTTSLVESRHPNATSDIGRLYALISVAEGIGNLVAGPGMALAFHVGMSWGQVWLGLPFGLLALDEERIMPTIALKRCESCILQALGQKCLLRWWVKAICRDPDNQCGLSNLTEDFEYGLVVRKTWVPDAGDVMGVDLVQDIALRQEYARVIVVPIVSLCALHIDREWRTGAVAGAADFREHSVGCCGSLQPASSESLFGEERGNDIGEEDDAGAALSKDLDPGLSPTNNFSGALPPNQGEHARLMDTLQPSLHAAFRKRVLARNRLPLLWALYEVFKFDFWLGAVSQFVVSTLQVMTPFTLRFLIEWVQHVYPDGHDTRGSTPVAAGIGYVLGIAVLQMLHTFALSQFYYRGMLPGGQTRSVLIAMAFNKSLRLPNKAKAGGQTGSEGSGPYDGIPSRVDEKGWSNGRVMSLVSDDTARSDISDETAGGKPKSYQHSH</sequence>
<comment type="caution">
    <text evidence="10">The sequence shown here is derived from an EMBL/GenBank/DDBJ whole genome shotgun (WGS) entry which is preliminary data.</text>
</comment>
<keyword evidence="9" id="KW-0732">Signal</keyword>
<dbReference type="SUPFAM" id="SSF90123">
    <property type="entry name" value="ABC transporter transmembrane region"/>
    <property type="match status" value="1"/>
</dbReference>
<feature type="transmembrane region" description="Helical" evidence="8">
    <location>
        <begin position="1004"/>
        <end position="1029"/>
    </location>
</feature>
<evidence type="ECO:0000256" key="6">
    <source>
        <dbReference type="ARBA" id="ARBA00023180"/>
    </source>
</evidence>
<feature type="transmembrane region" description="Helical" evidence="8">
    <location>
        <begin position="456"/>
        <end position="477"/>
    </location>
</feature>
<dbReference type="InterPro" id="IPR029063">
    <property type="entry name" value="SAM-dependent_MTases_sf"/>
</dbReference>
<evidence type="ECO:0000256" key="5">
    <source>
        <dbReference type="ARBA" id="ARBA00023136"/>
    </source>
</evidence>
<comment type="subcellular location">
    <subcellularLocation>
        <location evidence="1">Membrane</location>
        <topology evidence="1">Multi-pass membrane protein</topology>
    </subcellularLocation>
</comment>
<evidence type="ECO:0000256" key="1">
    <source>
        <dbReference type="ARBA" id="ARBA00004141"/>
    </source>
</evidence>
<dbReference type="SUPFAM" id="SSF103473">
    <property type="entry name" value="MFS general substrate transporter"/>
    <property type="match status" value="1"/>
</dbReference>
<organism evidence="10 11">
    <name type="scientific">Fusarium oxysporum</name>
    <name type="common">Fusarium vascular wilt</name>
    <dbReference type="NCBI Taxonomy" id="5507"/>
    <lineage>
        <taxon>Eukaryota</taxon>
        <taxon>Fungi</taxon>
        <taxon>Dikarya</taxon>
        <taxon>Ascomycota</taxon>
        <taxon>Pezizomycotina</taxon>
        <taxon>Sordariomycetes</taxon>
        <taxon>Hypocreomycetidae</taxon>
        <taxon>Hypocreales</taxon>
        <taxon>Nectriaceae</taxon>
        <taxon>Fusarium</taxon>
        <taxon>Fusarium oxysporum species complex</taxon>
    </lineage>
</organism>
<dbReference type="GO" id="GO:0016020">
    <property type="term" value="C:membrane"/>
    <property type="evidence" value="ECO:0007669"/>
    <property type="project" value="UniProtKB-SubCell"/>
</dbReference>
<keyword evidence="5 8" id="KW-0472">Membrane</keyword>
<dbReference type="GO" id="GO:0022857">
    <property type="term" value="F:transmembrane transporter activity"/>
    <property type="evidence" value="ECO:0007669"/>
    <property type="project" value="InterPro"/>
</dbReference>
<name>A0A8H5ACK6_FUSOX</name>
<dbReference type="PROSITE" id="PS51142">
    <property type="entry name" value="NAS"/>
    <property type="match status" value="1"/>
</dbReference>
<dbReference type="InterPro" id="IPR011701">
    <property type="entry name" value="MFS"/>
</dbReference>